<protein>
    <submittedName>
        <fullName evidence="1">Uncharacterized protein</fullName>
    </submittedName>
</protein>
<gene>
    <name evidence="1" type="ORF">T4D_7230</name>
</gene>
<sequence length="80" mass="9561">MALWKYCGSDVTNKKKKIFLMGTTRNRAQAVRSRRNEDRRCLRLLVGLNCVSVGEREKLYLSLIKYFNYFVNYFIMIQTK</sequence>
<dbReference type="EMBL" id="JYDT01000030">
    <property type="protein sequence ID" value="KRY89582.1"/>
    <property type="molecule type" value="Genomic_DNA"/>
</dbReference>
<organism evidence="1 2">
    <name type="scientific">Trichinella pseudospiralis</name>
    <name type="common">Parasitic roundworm</name>
    <dbReference type="NCBI Taxonomy" id="6337"/>
    <lineage>
        <taxon>Eukaryota</taxon>
        <taxon>Metazoa</taxon>
        <taxon>Ecdysozoa</taxon>
        <taxon>Nematoda</taxon>
        <taxon>Enoplea</taxon>
        <taxon>Dorylaimia</taxon>
        <taxon>Trichinellida</taxon>
        <taxon>Trichinellidae</taxon>
        <taxon>Trichinella</taxon>
    </lineage>
</organism>
<proteinExistence type="predicted"/>
<evidence type="ECO:0000313" key="1">
    <source>
        <dbReference type="EMBL" id="KRY89582.1"/>
    </source>
</evidence>
<evidence type="ECO:0000313" key="2">
    <source>
        <dbReference type="Proteomes" id="UP000054995"/>
    </source>
</evidence>
<accession>A0A0V1FU92</accession>
<keyword evidence="2" id="KW-1185">Reference proteome</keyword>
<name>A0A0V1FU92_TRIPS</name>
<reference evidence="1 2" key="1">
    <citation type="submission" date="2015-01" db="EMBL/GenBank/DDBJ databases">
        <title>Evolution of Trichinella species and genotypes.</title>
        <authorList>
            <person name="Korhonen P.K."/>
            <person name="Edoardo P."/>
            <person name="Giuseppe L.R."/>
            <person name="Gasser R.B."/>
        </authorList>
    </citation>
    <scope>NUCLEOTIDE SEQUENCE [LARGE SCALE GENOMIC DNA]</scope>
    <source>
        <strain evidence="1">ISS470</strain>
    </source>
</reference>
<dbReference type="AlphaFoldDB" id="A0A0V1FU92"/>
<dbReference type="Proteomes" id="UP000054995">
    <property type="component" value="Unassembled WGS sequence"/>
</dbReference>
<comment type="caution">
    <text evidence="1">The sequence shown here is derived from an EMBL/GenBank/DDBJ whole genome shotgun (WGS) entry which is preliminary data.</text>
</comment>